<reference evidence="1 2" key="1">
    <citation type="journal article" date="2015" name="Proc. Natl. Acad. Sci. U.S.A.">
        <title>The resurrection genome of Boea hygrometrica: A blueprint for survival of dehydration.</title>
        <authorList>
            <person name="Xiao L."/>
            <person name="Yang G."/>
            <person name="Zhang L."/>
            <person name="Yang X."/>
            <person name="Zhao S."/>
            <person name="Ji Z."/>
            <person name="Zhou Q."/>
            <person name="Hu M."/>
            <person name="Wang Y."/>
            <person name="Chen M."/>
            <person name="Xu Y."/>
            <person name="Jin H."/>
            <person name="Xiao X."/>
            <person name="Hu G."/>
            <person name="Bao F."/>
            <person name="Hu Y."/>
            <person name="Wan P."/>
            <person name="Li L."/>
            <person name="Deng X."/>
            <person name="Kuang T."/>
            <person name="Xiang C."/>
            <person name="Zhu J.K."/>
            <person name="Oliver M.J."/>
            <person name="He Y."/>
        </authorList>
    </citation>
    <scope>NUCLEOTIDE SEQUENCE [LARGE SCALE GENOMIC DNA]</scope>
    <source>
        <strain evidence="2">cv. XS01</strain>
    </source>
</reference>
<proteinExistence type="predicted"/>
<evidence type="ECO:0000313" key="2">
    <source>
        <dbReference type="Proteomes" id="UP000250235"/>
    </source>
</evidence>
<sequence length="134" mass="14251">MSSGCGIESSGWSLTVNNMDAPEILMIITCRGMSLTVRVISLTVHGVGYRPLPYEPLFVGQHSMQQNVNFSTLSIDSHQSSAGPSGCCNQYDVFAPHQSSAGPSGNVDLYDVFASHQSSAGPLAPSYVYDTVMS</sequence>
<accession>A0A2Z7ACY6</accession>
<dbReference type="Proteomes" id="UP000250235">
    <property type="component" value="Unassembled WGS sequence"/>
</dbReference>
<evidence type="ECO:0000313" key="1">
    <source>
        <dbReference type="EMBL" id="KZV19205.1"/>
    </source>
</evidence>
<protein>
    <submittedName>
        <fullName evidence="1">Uncharacterized protein</fullName>
    </submittedName>
</protein>
<name>A0A2Z7ACY6_9LAMI</name>
<organism evidence="1 2">
    <name type="scientific">Dorcoceras hygrometricum</name>
    <dbReference type="NCBI Taxonomy" id="472368"/>
    <lineage>
        <taxon>Eukaryota</taxon>
        <taxon>Viridiplantae</taxon>
        <taxon>Streptophyta</taxon>
        <taxon>Embryophyta</taxon>
        <taxon>Tracheophyta</taxon>
        <taxon>Spermatophyta</taxon>
        <taxon>Magnoliopsida</taxon>
        <taxon>eudicotyledons</taxon>
        <taxon>Gunneridae</taxon>
        <taxon>Pentapetalae</taxon>
        <taxon>asterids</taxon>
        <taxon>lamiids</taxon>
        <taxon>Lamiales</taxon>
        <taxon>Gesneriaceae</taxon>
        <taxon>Didymocarpoideae</taxon>
        <taxon>Trichosporeae</taxon>
        <taxon>Loxocarpinae</taxon>
        <taxon>Dorcoceras</taxon>
    </lineage>
</organism>
<gene>
    <name evidence="1" type="ORF">F511_09946</name>
</gene>
<dbReference type="AlphaFoldDB" id="A0A2Z7ACY6"/>
<keyword evidence="2" id="KW-1185">Reference proteome</keyword>
<dbReference type="EMBL" id="KV016757">
    <property type="protein sequence ID" value="KZV19205.1"/>
    <property type="molecule type" value="Genomic_DNA"/>
</dbReference>